<feature type="transmembrane region" description="Helical" evidence="12">
    <location>
        <begin position="624"/>
        <end position="649"/>
    </location>
</feature>
<keyword evidence="5 12" id="KW-1133">Transmembrane helix</keyword>
<feature type="region of interest" description="Disordered" evidence="11">
    <location>
        <begin position="513"/>
        <end position="537"/>
    </location>
</feature>
<feature type="transmembrane region" description="Helical" evidence="12">
    <location>
        <begin position="694"/>
        <end position="715"/>
    </location>
</feature>
<evidence type="ECO:0000256" key="4">
    <source>
        <dbReference type="ARBA" id="ARBA00022692"/>
    </source>
</evidence>
<keyword evidence="7" id="KW-0406">Ion transport</keyword>
<proteinExistence type="inferred from homology"/>
<evidence type="ECO:0000256" key="7">
    <source>
        <dbReference type="ARBA" id="ARBA00023065"/>
    </source>
</evidence>
<feature type="transmembrane region" description="Helical" evidence="12">
    <location>
        <begin position="661"/>
        <end position="682"/>
    </location>
</feature>
<keyword evidence="3" id="KW-0050">Antiport</keyword>
<evidence type="ECO:0000256" key="6">
    <source>
        <dbReference type="ARBA" id="ARBA00023053"/>
    </source>
</evidence>
<dbReference type="Proteomes" id="UP001642484">
    <property type="component" value="Unassembled WGS sequence"/>
</dbReference>
<keyword evidence="9" id="KW-0739">Sodium transport</keyword>
<name>A0ABP0P967_9DINO</name>
<dbReference type="Pfam" id="PF03600">
    <property type="entry name" value="CitMHS"/>
    <property type="match status" value="1"/>
</dbReference>
<feature type="transmembrane region" description="Helical" evidence="12">
    <location>
        <begin position="727"/>
        <end position="749"/>
    </location>
</feature>
<feature type="transmembrane region" description="Helical" evidence="12">
    <location>
        <begin position="323"/>
        <end position="341"/>
    </location>
</feature>
<feature type="transmembrane region" description="Helical" evidence="12">
    <location>
        <begin position="443"/>
        <end position="461"/>
    </location>
</feature>
<evidence type="ECO:0000259" key="13">
    <source>
        <dbReference type="Pfam" id="PF03600"/>
    </source>
</evidence>
<feature type="transmembrane region" description="Helical" evidence="12">
    <location>
        <begin position="264"/>
        <end position="284"/>
    </location>
</feature>
<comment type="caution">
    <text evidence="14">The sequence shown here is derived from an EMBL/GenBank/DDBJ whole genome shotgun (WGS) entry which is preliminary data.</text>
</comment>
<evidence type="ECO:0000256" key="1">
    <source>
        <dbReference type="ARBA" id="ARBA00004141"/>
    </source>
</evidence>
<evidence type="ECO:0000256" key="3">
    <source>
        <dbReference type="ARBA" id="ARBA00022449"/>
    </source>
</evidence>
<feature type="transmembrane region" description="Helical" evidence="12">
    <location>
        <begin position="547"/>
        <end position="563"/>
    </location>
</feature>
<keyword evidence="8 12" id="KW-0472">Membrane</keyword>
<dbReference type="InterPro" id="IPR004680">
    <property type="entry name" value="Cit_transptr-like_dom"/>
</dbReference>
<feature type="domain" description="Citrate transporter-like" evidence="13">
    <location>
        <begin position="364"/>
        <end position="702"/>
    </location>
</feature>
<evidence type="ECO:0000256" key="8">
    <source>
        <dbReference type="ARBA" id="ARBA00023136"/>
    </source>
</evidence>
<sequence length="759" mass="83050">MQQPCACVASRRCRASRGAQEALLEEAKSALEKSREQDVAREEEAAAQVNPVAQELADRAVSLVQAYDTAQNLEDLRRAVKLFQASLEEDPENETALICLGEILDSGMGDIPKDQNAAKKLWLQAVKAGSQRAQVKLCLQGLDLFAQAARKAATVRLQRGESVRLRRPHEVQSVRGKRLRIEVAGLTGAIGLTESEFKRMRTNAIGAGSLEDLELEDLERPSAAKPSTFDSGLPRIPMGGDDPREVQSPAERIISRAAYTARSLVRLLGIGLMVTVLVIAVMNWPPWVIESSDTRVQVMSVLFAAGLFIVAVEDIVGINKSAMMMVLASVMWTFLAVGYHPNNSKAGYMQLHEELNRGLQEVGSVLLFLLPAMGVVESIDHFDGFALVNMAIRRAIEGRKERLMPIICILTFFLSSIIDNLTSTIVAIKILRRLAPDKEYRQLCGGMSVIAANAGGAWSPIGDVTTTMLWIQDRISAVKTVLWLFIPSLVAGVLPLWFLRCIARRLDLESESQRHKAKDKKGPGWEKEPLKDDIDEEEREPITRKKVVALILGVFCILMVPGLKMGCGLPPYLGMLLALGLMWLLTDVLHMQGTEEETEEDCEDHGPPQHGVVSAMKKVDLAGLLFFTGVLLAIGALDAAGVLTQYATWINELCKHSAVRLSLLLGLSSAIVDNVPLVEASIDMFRETPTDDPLWQLVALSAGTGGSILAIGSIAGVTLMSMEHVGFLWYFRNVGLWAGVGYFCSVGVYQLQRLVFGMS</sequence>
<dbReference type="InterPro" id="IPR045016">
    <property type="entry name" value="NhaD-like"/>
</dbReference>
<evidence type="ECO:0000313" key="14">
    <source>
        <dbReference type="EMBL" id="CAK9072585.1"/>
    </source>
</evidence>
<feature type="transmembrane region" description="Helical" evidence="12">
    <location>
        <begin position="403"/>
        <end position="431"/>
    </location>
</feature>
<feature type="transmembrane region" description="Helical" evidence="12">
    <location>
        <begin position="481"/>
        <end position="499"/>
    </location>
</feature>
<accession>A0ABP0P967</accession>
<keyword evidence="2" id="KW-0813">Transport</keyword>
<feature type="compositionally biased region" description="Basic and acidic residues" evidence="11">
    <location>
        <begin position="513"/>
        <end position="532"/>
    </location>
</feature>
<feature type="region of interest" description="Disordered" evidence="11">
    <location>
        <begin position="223"/>
        <end position="246"/>
    </location>
</feature>
<evidence type="ECO:0000256" key="5">
    <source>
        <dbReference type="ARBA" id="ARBA00022989"/>
    </source>
</evidence>
<gene>
    <name evidence="14" type="ORF">CCMP2556_LOCUS35716</name>
</gene>
<evidence type="ECO:0000256" key="10">
    <source>
        <dbReference type="ARBA" id="ARBA00025753"/>
    </source>
</evidence>
<keyword evidence="6" id="KW-0915">Sodium</keyword>
<evidence type="ECO:0000256" key="11">
    <source>
        <dbReference type="SAM" id="MobiDB-lite"/>
    </source>
</evidence>
<evidence type="ECO:0000256" key="9">
    <source>
        <dbReference type="ARBA" id="ARBA00023201"/>
    </source>
</evidence>
<dbReference type="PANTHER" id="PTHR43269">
    <property type="entry name" value="SODIUM/PROTON ANTIPORTER 1-RELATED"/>
    <property type="match status" value="1"/>
</dbReference>
<dbReference type="EMBL" id="CAXAMN010022773">
    <property type="protein sequence ID" value="CAK9072585.1"/>
    <property type="molecule type" value="Genomic_DNA"/>
</dbReference>
<dbReference type="InterPro" id="IPR011990">
    <property type="entry name" value="TPR-like_helical_dom_sf"/>
</dbReference>
<feature type="transmembrane region" description="Helical" evidence="12">
    <location>
        <begin position="296"/>
        <end position="316"/>
    </location>
</feature>
<dbReference type="Gene3D" id="1.25.40.10">
    <property type="entry name" value="Tetratricopeptide repeat domain"/>
    <property type="match status" value="1"/>
</dbReference>
<keyword evidence="15" id="KW-1185">Reference proteome</keyword>
<dbReference type="PANTHER" id="PTHR43269:SF2">
    <property type="entry name" value="SODIUM_PROTON ANTIPORTER 1-RELATED"/>
    <property type="match status" value="1"/>
</dbReference>
<comment type="subcellular location">
    <subcellularLocation>
        <location evidence="1">Membrane</location>
        <topology evidence="1">Multi-pass membrane protein</topology>
    </subcellularLocation>
</comment>
<comment type="similarity">
    <text evidence="10">Belongs to the NhaD Na(+)/H(+) (TC 2.A.62) antiporter family.</text>
</comment>
<evidence type="ECO:0000256" key="12">
    <source>
        <dbReference type="SAM" id="Phobius"/>
    </source>
</evidence>
<reference evidence="14 15" key="1">
    <citation type="submission" date="2024-02" db="EMBL/GenBank/DDBJ databases">
        <authorList>
            <person name="Chen Y."/>
            <person name="Shah S."/>
            <person name="Dougan E. K."/>
            <person name="Thang M."/>
            <person name="Chan C."/>
        </authorList>
    </citation>
    <scope>NUCLEOTIDE SEQUENCE [LARGE SCALE GENOMIC DNA]</scope>
</reference>
<keyword evidence="4 12" id="KW-0812">Transmembrane</keyword>
<organism evidence="14 15">
    <name type="scientific">Durusdinium trenchii</name>
    <dbReference type="NCBI Taxonomy" id="1381693"/>
    <lineage>
        <taxon>Eukaryota</taxon>
        <taxon>Sar</taxon>
        <taxon>Alveolata</taxon>
        <taxon>Dinophyceae</taxon>
        <taxon>Suessiales</taxon>
        <taxon>Symbiodiniaceae</taxon>
        <taxon>Durusdinium</taxon>
    </lineage>
</organism>
<evidence type="ECO:0000313" key="15">
    <source>
        <dbReference type="Proteomes" id="UP001642484"/>
    </source>
</evidence>
<dbReference type="SUPFAM" id="SSF81901">
    <property type="entry name" value="HCP-like"/>
    <property type="match status" value="1"/>
</dbReference>
<evidence type="ECO:0000256" key="2">
    <source>
        <dbReference type="ARBA" id="ARBA00022448"/>
    </source>
</evidence>
<protein>
    <recommendedName>
        <fullName evidence="13">Citrate transporter-like domain-containing protein</fullName>
    </recommendedName>
</protein>